<protein>
    <submittedName>
        <fullName evidence="2">Uncharacterized protein</fullName>
    </submittedName>
</protein>
<dbReference type="AlphaFoldDB" id="A0A7C4JKM8"/>
<sequence>MLTEIYVSKIDINSWGEEILKTMERPSHCTTPLIEDVDIKLIQRVFTKAINKEFLFTVSYSYQVCYVLLDLFVVSSKAIY</sequence>
<dbReference type="EMBL" id="DTCK01000029">
    <property type="protein sequence ID" value="HGQ35905.1"/>
    <property type="molecule type" value="Genomic_DNA"/>
</dbReference>
<gene>
    <name evidence="2" type="ORF">ENU08_06930</name>
    <name evidence="1" type="ORF">ENU41_04430</name>
</gene>
<proteinExistence type="predicted"/>
<evidence type="ECO:0000313" key="2">
    <source>
        <dbReference type="EMBL" id="HGQ64960.1"/>
    </source>
</evidence>
<reference evidence="2" key="1">
    <citation type="journal article" date="2020" name="mSystems">
        <title>Genome- and Community-Level Interaction Insights into Carbon Utilization and Element Cycling Functions of Hydrothermarchaeota in Hydrothermal Sediment.</title>
        <authorList>
            <person name="Zhou Z."/>
            <person name="Liu Y."/>
            <person name="Xu W."/>
            <person name="Pan J."/>
            <person name="Luo Z.H."/>
            <person name="Li M."/>
        </authorList>
    </citation>
    <scope>NUCLEOTIDE SEQUENCE [LARGE SCALE GENOMIC DNA]</scope>
    <source>
        <strain evidence="2">SpSt-637</strain>
        <strain evidence="1">SpSt-667</strain>
    </source>
</reference>
<evidence type="ECO:0000313" key="1">
    <source>
        <dbReference type="EMBL" id="HGQ35905.1"/>
    </source>
</evidence>
<organism evidence="2">
    <name type="scientific">Ignisphaera aggregans</name>
    <dbReference type="NCBI Taxonomy" id="334771"/>
    <lineage>
        <taxon>Archaea</taxon>
        <taxon>Thermoproteota</taxon>
        <taxon>Thermoprotei</taxon>
        <taxon>Desulfurococcales</taxon>
        <taxon>Desulfurococcaceae</taxon>
        <taxon>Ignisphaera</taxon>
    </lineage>
</organism>
<dbReference type="EMBL" id="DTBD01000063">
    <property type="protein sequence ID" value="HGQ64960.1"/>
    <property type="molecule type" value="Genomic_DNA"/>
</dbReference>
<accession>A0A7C4JKM8</accession>
<name>A0A7C4JKM8_9CREN</name>
<comment type="caution">
    <text evidence="2">The sequence shown here is derived from an EMBL/GenBank/DDBJ whole genome shotgun (WGS) entry which is preliminary data.</text>
</comment>